<dbReference type="STRING" id="1513793.SAMN06296036_11134"/>
<protein>
    <submittedName>
        <fullName evidence="1">Uncharacterized protein</fullName>
    </submittedName>
</protein>
<evidence type="ECO:0000313" key="1">
    <source>
        <dbReference type="EMBL" id="SMF36440.1"/>
    </source>
</evidence>
<name>A0A1Y6BZI3_9BACT</name>
<sequence length="461" mass="52353">MSIRNRFKVHKADHTLFLHGVISDTTNFKVIDEMVDGTNEFDCSNLMSASWNGVIRLDKYLRELDSQVTLTNIPNHIFNYLRLMPEVNRNYKLDQVELNVVQVDCPTLRTKNVFLSTQDLQLISNETSRAFLRVSSNEEIIGRDNFICPDKFGQSATAAGPEKAKWYRENLDEYNFWFDYCNFANTTGFLALDLVESLSLTLANLLKEIELGVRSSEEAVSLVSHCDNAHTSDGIDAIVDEVQKSCAQLSEAMKSATENSQKTLLEMQLLADKEDFSDRFPLYQLIQDFTQTTLSLKPMLPHVEEIGANTGSKISKLSIVSTLKTRLEKVEDEKVTGELLAQIRDILEIMDPLSEDSWEETKVEFLSQIESIDSAISDAVILLQGFDLLRQILEHRFAEAETIQGYLDRQSQDWAAIQIDVFKLVNKSLVTDQEKYSCEFFIPDAAENESEKHAPGDVLLF</sequence>
<dbReference type="RefSeq" id="WP_132320223.1">
    <property type="nucleotide sequence ID" value="NZ_FWZT01000011.1"/>
</dbReference>
<proteinExistence type="predicted"/>
<dbReference type="EMBL" id="FWZT01000011">
    <property type="protein sequence ID" value="SMF36440.1"/>
    <property type="molecule type" value="Genomic_DNA"/>
</dbReference>
<dbReference type="OrthoDB" id="5288885at2"/>
<reference evidence="2" key="1">
    <citation type="submission" date="2017-04" db="EMBL/GenBank/DDBJ databases">
        <authorList>
            <person name="Varghese N."/>
            <person name="Submissions S."/>
        </authorList>
    </citation>
    <scope>NUCLEOTIDE SEQUENCE [LARGE SCALE GENOMIC DNA]</scope>
    <source>
        <strain evidence="2">RKEM611</strain>
    </source>
</reference>
<organism evidence="1 2">
    <name type="scientific">Pseudobacteriovorax antillogorgiicola</name>
    <dbReference type="NCBI Taxonomy" id="1513793"/>
    <lineage>
        <taxon>Bacteria</taxon>
        <taxon>Pseudomonadati</taxon>
        <taxon>Bdellovibrionota</taxon>
        <taxon>Oligoflexia</taxon>
        <taxon>Oligoflexales</taxon>
        <taxon>Pseudobacteriovoracaceae</taxon>
        <taxon>Pseudobacteriovorax</taxon>
    </lineage>
</organism>
<dbReference type="Proteomes" id="UP000192907">
    <property type="component" value="Unassembled WGS sequence"/>
</dbReference>
<accession>A0A1Y6BZI3</accession>
<keyword evidence="2" id="KW-1185">Reference proteome</keyword>
<dbReference type="AlphaFoldDB" id="A0A1Y6BZI3"/>
<gene>
    <name evidence="1" type="ORF">SAMN06296036_11134</name>
</gene>
<evidence type="ECO:0000313" key="2">
    <source>
        <dbReference type="Proteomes" id="UP000192907"/>
    </source>
</evidence>